<dbReference type="AlphaFoldDB" id="A0A067QG47"/>
<keyword evidence="1" id="KW-0472">Membrane</keyword>
<gene>
    <name evidence="2" type="ORF">JAAARDRAFT_30362</name>
</gene>
<dbReference type="InParanoid" id="A0A067QG47"/>
<evidence type="ECO:0000313" key="3">
    <source>
        <dbReference type="Proteomes" id="UP000027265"/>
    </source>
</evidence>
<keyword evidence="3" id="KW-1185">Reference proteome</keyword>
<sequence length="53" mass="5590">MIGRFIPHPLLTLAAIITAVVTSICIRAIWAKVVNLRGSMGRVEGARDGSSAV</sequence>
<feature type="transmembrane region" description="Helical" evidence="1">
    <location>
        <begin position="6"/>
        <end position="30"/>
    </location>
</feature>
<keyword evidence="1" id="KW-0812">Transmembrane</keyword>
<accession>A0A067QG47</accession>
<evidence type="ECO:0000256" key="1">
    <source>
        <dbReference type="SAM" id="Phobius"/>
    </source>
</evidence>
<keyword evidence="1" id="KW-1133">Transmembrane helix</keyword>
<name>A0A067QG47_9AGAM</name>
<reference evidence="3" key="1">
    <citation type="journal article" date="2014" name="Proc. Natl. Acad. Sci. U.S.A.">
        <title>Extensive sampling of basidiomycete genomes demonstrates inadequacy of the white-rot/brown-rot paradigm for wood decay fungi.</title>
        <authorList>
            <person name="Riley R."/>
            <person name="Salamov A.A."/>
            <person name="Brown D.W."/>
            <person name="Nagy L.G."/>
            <person name="Floudas D."/>
            <person name="Held B.W."/>
            <person name="Levasseur A."/>
            <person name="Lombard V."/>
            <person name="Morin E."/>
            <person name="Otillar R."/>
            <person name="Lindquist E.A."/>
            <person name="Sun H."/>
            <person name="LaButti K.M."/>
            <person name="Schmutz J."/>
            <person name="Jabbour D."/>
            <person name="Luo H."/>
            <person name="Baker S.E."/>
            <person name="Pisabarro A.G."/>
            <person name="Walton J.D."/>
            <person name="Blanchette R.A."/>
            <person name="Henrissat B."/>
            <person name="Martin F."/>
            <person name="Cullen D."/>
            <person name="Hibbett D.S."/>
            <person name="Grigoriev I.V."/>
        </authorList>
    </citation>
    <scope>NUCLEOTIDE SEQUENCE [LARGE SCALE GENOMIC DNA]</scope>
    <source>
        <strain evidence="3">MUCL 33604</strain>
    </source>
</reference>
<protein>
    <submittedName>
        <fullName evidence="2">Uncharacterized protein</fullName>
    </submittedName>
</protein>
<dbReference type="Proteomes" id="UP000027265">
    <property type="component" value="Unassembled WGS sequence"/>
</dbReference>
<dbReference type="EMBL" id="KL197711">
    <property type="protein sequence ID" value="KDQ62462.1"/>
    <property type="molecule type" value="Genomic_DNA"/>
</dbReference>
<dbReference type="HOGENOM" id="CLU_3069005_0_0_1"/>
<proteinExistence type="predicted"/>
<evidence type="ECO:0000313" key="2">
    <source>
        <dbReference type="EMBL" id="KDQ62462.1"/>
    </source>
</evidence>
<organism evidence="2 3">
    <name type="scientific">Jaapia argillacea MUCL 33604</name>
    <dbReference type="NCBI Taxonomy" id="933084"/>
    <lineage>
        <taxon>Eukaryota</taxon>
        <taxon>Fungi</taxon>
        <taxon>Dikarya</taxon>
        <taxon>Basidiomycota</taxon>
        <taxon>Agaricomycotina</taxon>
        <taxon>Agaricomycetes</taxon>
        <taxon>Agaricomycetidae</taxon>
        <taxon>Jaapiales</taxon>
        <taxon>Jaapiaceae</taxon>
        <taxon>Jaapia</taxon>
    </lineage>
</organism>